<reference evidence="3" key="1">
    <citation type="submission" date="2020-05" db="UniProtKB">
        <authorList>
            <consortium name="EnsemblMetazoa"/>
        </authorList>
    </citation>
    <scope>IDENTIFICATION</scope>
    <source>
        <strain evidence="3">TTRI</strain>
    </source>
</reference>
<name>A0A1A9VDL3_GLOAU</name>
<comment type="similarity">
    <text evidence="1">Belongs to the short-chain dehydrogenases/reductases (SDR) family.</text>
</comment>
<dbReference type="GO" id="GO:0016616">
    <property type="term" value="F:oxidoreductase activity, acting on the CH-OH group of donors, NAD or NADP as acceptor"/>
    <property type="evidence" value="ECO:0007669"/>
    <property type="project" value="TreeGrafter"/>
</dbReference>
<proteinExistence type="inferred from homology"/>
<evidence type="ECO:0000256" key="2">
    <source>
        <dbReference type="ARBA" id="ARBA00023002"/>
    </source>
</evidence>
<dbReference type="PANTHER" id="PTHR24322">
    <property type="entry name" value="PKSB"/>
    <property type="match status" value="1"/>
</dbReference>
<accession>A0A1A9VDL3</accession>
<sequence length="181" mass="20622">MPLLQHTEDDIRSMYDINVLTQFWVNAQIFIASTRTTSQPCRQYQHVSDLNVAHIVNRPEPRTVSMLQVFLPDMIRQNRGHIAALSACAGLFGLNNLAPSCDTKYAVRGFMKAMTEELSYLNPKNQPQETVAFVIKTQRTGLEEISVPRDYFIIEKCSNLFPHEAVLSLRDFLDIGIDSNF</sequence>
<dbReference type="VEuPathDB" id="VectorBase:GAUT033866"/>
<evidence type="ECO:0000313" key="3">
    <source>
        <dbReference type="EnsemblMetazoa" id="GAUT033866-PA"/>
    </source>
</evidence>
<dbReference type="PANTHER" id="PTHR24322:SF736">
    <property type="entry name" value="RETINOL DEHYDROGENASE 10"/>
    <property type="match status" value="1"/>
</dbReference>
<dbReference type="Pfam" id="PF00106">
    <property type="entry name" value="adh_short"/>
    <property type="match status" value="1"/>
</dbReference>
<dbReference type="SUPFAM" id="SSF51735">
    <property type="entry name" value="NAD(P)-binding Rossmann-fold domains"/>
    <property type="match status" value="1"/>
</dbReference>
<dbReference type="Gene3D" id="3.40.50.720">
    <property type="entry name" value="NAD(P)-binding Rossmann-like Domain"/>
    <property type="match status" value="1"/>
</dbReference>
<dbReference type="InterPro" id="IPR002347">
    <property type="entry name" value="SDR_fam"/>
</dbReference>
<evidence type="ECO:0000256" key="1">
    <source>
        <dbReference type="ARBA" id="ARBA00006484"/>
    </source>
</evidence>
<keyword evidence="4" id="KW-1185">Reference proteome</keyword>
<protein>
    <submittedName>
        <fullName evidence="3">Uncharacterized protein</fullName>
    </submittedName>
</protein>
<organism evidence="3 4">
    <name type="scientific">Glossina austeni</name>
    <name type="common">Savannah tsetse fly</name>
    <dbReference type="NCBI Taxonomy" id="7395"/>
    <lineage>
        <taxon>Eukaryota</taxon>
        <taxon>Metazoa</taxon>
        <taxon>Ecdysozoa</taxon>
        <taxon>Arthropoda</taxon>
        <taxon>Hexapoda</taxon>
        <taxon>Insecta</taxon>
        <taxon>Pterygota</taxon>
        <taxon>Neoptera</taxon>
        <taxon>Endopterygota</taxon>
        <taxon>Diptera</taxon>
        <taxon>Brachycera</taxon>
        <taxon>Muscomorpha</taxon>
        <taxon>Hippoboscoidea</taxon>
        <taxon>Glossinidae</taxon>
        <taxon>Glossina</taxon>
    </lineage>
</organism>
<evidence type="ECO:0000313" key="4">
    <source>
        <dbReference type="Proteomes" id="UP000078200"/>
    </source>
</evidence>
<keyword evidence="2" id="KW-0560">Oxidoreductase</keyword>
<dbReference type="EnsemblMetazoa" id="GAUT033866-RA">
    <property type="protein sequence ID" value="GAUT033866-PA"/>
    <property type="gene ID" value="GAUT033866"/>
</dbReference>
<dbReference type="Proteomes" id="UP000078200">
    <property type="component" value="Unassembled WGS sequence"/>
</dbReference>
<dbReference type="GO" id="GO:0005811">
    <property type="term" value="C:lipid droplet"/>
    <property type="evidence" value="ECO:0007669"/>
    <property type="project" value="TreeGrafter"/>
</dbReference>
<dbReference type="STRING" id="7395.A0A1A9VDL3"/>
<dbReference type="InterPro" id="IPR036291">
    <property type="entry name" value="NAD(P)-bd_dom_sf"/>
</dbReference>
<dbReference type="AlphaFoldDB" id="A0A1A9VDL3"/>